<dbReference type="InterPro" id="IPR037820">
    <property type="entry name" value="GH94N_NdvB"/>
</dbReference>
<gene>
    <name evidence="8" type="primary">chbP</name>
    <name evidence="8" type="ORF">CD178_03001</name>
</gene>
<dbReference type="Gene3D" id="1.50.10.10">
    <property type="match status" value="1"/>
</dbReference>
<feature type="domain" description="Glycosyl hydrolase 94 supersandwich" evidence="5">
    <location>
        <begin position="1578"/>
        <end position="1846"/>
    </location>
</feature>
<feature type="transmembrane region" description="Helical" evidence="3">
    <location>
        <begin position="432"/>
        <end position="454"/>
    </location>
</feature>
<dbReference type="EC" id="2.4.1.280" evidence="8"/>
<sequence>MDGNPALPHQADRAFRAMPRSWLERLSGQPSQLTWQDDFAPVKSEIFGMERLEAHARSLAAAQTITPRTHMRGQGHSLARRLADNGAFLRAADERIAEALQAGKQLTPAAQWLADNYALVDMQIREIALDLPPRYYARLPKLASGPFAGLPRVFGVTWALVAHTDSNIQPETLYNYLLAYQGVTPLTIGELWAVPITLRIVLIENLRRVVSAIMANNASRREADMLADSLDGYRKDTPSAMAAFLATVDPGVLNGAFIAQLAHRSRGLDPEKDPALVWLGQRLADRGTSIEDAVRDDLQEQGTFNATIRNIITSLRLIAGFDWTEAFDHVCLVNRIFDSYPSFTQADFASRDLYRKAIEDLARGSDHSEMAIAELSVSMARRAAAVDGHDPRRADPGYYLLLMAGRRELEAAIGFRPPLSSQMVRLFCARGIAAYSIVVTLLTLLFLAVPLWLTSDGASGMTWLLAVLAFVPVSEAAVACVNRLALEAIHATALPGLEFRDGVPATLRSMVVVPALMTTEETLTALLARLEVHYLATRDDSVHFALLTDWTDFHSPDAPDDQRLLDLALDRVAGLNRKYGPAPGGMRFYVLHRRRTWSESEQVWMGWERKRGKLHELNRLLRGATDTTYLAPAAPLPANVRYIITLDADTRLPLETVCRLIGKMAHPLNAPAFDPVAGRVREGYAILQPRVTPSLPVGHHSTLFQRIFASASGIDAYSAAVSDLYQDMFGEGSYAGKGIYDIDAFEAALAGRVPESTLLSHDLFEGIFARAGLATDVEVVEDFPTDYLVAAQRMHRWTRGDWQLLPWIMSGIARRNAPVRDRFSGIALWKMLDNLRRTLVTPLALVALVAGWFLPLHAAVVWTAFVLLGMALPAFLPVLPDIIPRREWITLRGYLSVIGAKSAESAVMTFLNVTFLAHQACLMGDAISRTLVRVFITRRHMLQWVPAAQIAGLLRSGLAGYYGRMSVAPLLAGGITLCVAIWAPWSLFLAVPVAVLWCFSPAVAMWASRTHVIAARSRPSRTDIRTLRMTARRTWRFFETFTTPADHMLPPDNFQEDPSPVLARRTSPTNIGLYLLCTASAHDFGWTGLADTVSRLEATFSTLETMPRYRGHFYNWYATDDLRPLEPIYVSSVDSGNMAGHLIALASACQGWQHAGPETDTWREGIADALNIAIADLTFDRGVRQSHTAAERQLLRLLTGLKNAVLSTPGKSTAELAVLHRHAAGAAEHVARMHPDVAAGGTDRIADRVFWVTAPLRALESHMRDLDTDLHATLASRLETIAQKARTMAQGMDFHFLCNPSRKLLSIGYLVAEDTQDTNCYDLLASEARLAVFFAIAKGDMPAHDWFRLGRSITPVRNGAALVSWSGSMFEYLMPSLVMRAPVGSLLEQTNGLIVQRQIAYGQTHDIPWGVSESAYNVRDLDYTYQYSNFGVPGLGFKRGLGLDRVVAPYATMLAAMVDPQKAVANLYVLEKTGALGQYGFYESLDFTPDRVPDQGRVAIVRAYMAHHQGMSILAVADAIMNGVMRTRFHSDPVVASAELLLQERAPRTGAVARPLPFEEDTHPTVHAVSTPAGRYLERADTPQPVTHLLSNGRYTVMLTAAGSGYSRWNGQAITRWREDTTCDDYGSYLYLKNRRTGQVWSAGVQPCGPSPEEYAVAFHEDRAEFARRDGTLTTRLEVLVSAENDAEVRQLSLFNAGSDPLDIDVTSYMELALLAQAGDLAHPAFTKLFVHTEYLHAARALIATRRRRTPDEAEIWVAHLVVCSTAIEVETDRACFLGRERTVHRPVAVMGDGALSGHTGNVLDPIFSIRVPLSIRPGTMGRIAFWTMAAPSREALLDLIDTHRDHAAFERVRTLAWTQAQVQLRHLDITPATADLFQRLAGHILFAGPALRASPPAIAKGAGAQPLLWEQGISGDLPILVLRIREASNTAIVRLLLLAHEYFRLKQVAVDFVVLNEHPSSYLQELQAALDQLVHSVTQSGGNAGAVRVLRADLLTPAMRDLILSVARVVLVADRGLAEQLDYARVPAKRTFLPTLAPTPSPASAFAAPPVPELEFFNGHGGFARNGQEYVIVLAPGQTTPAPWINVITNDTFGFQVSGEGSGYTWSGSSREHQITPWSNDPVSNHAGEIFYIRDESTGMLWCPAAAIRRDRAATYVTTHGRGYTRQERIAHGVASTLLQYVPVADPVKITRIQLRNLSDHSRTLSITAYVEWVLGRARSTSAAFVSTELDEETGTLFARNPWSADYGNRVAFADIGGYLTASSGDRTAFVGRNGTVEHPAAFAHADGVQGRTGAGLDPCGVVQTVVILPPGGKAEIVFLLGEGADINQARDLVARYRTVDLDGVLRDVRQHWDRITQSVQVRTPDRSMDIMLNGWLLYQTLASRVQARAGFYQASGAYGFRDQLQDGMALVLSRPDLVRAHLLRAASRQFVEGDVQHWWLPQTGAGVRTHISDDRAWLAYTVAHYVATSGDTGVLDESLPFLVAPPLPITEHDRFTVPTISDESGSLFEHCARALDHSLVVGAHGLPLMGTGDWNDGMNRVGEHGKGESVWLGWFLHATLNAFIPLARARGDLVRARAWEDHARSLAVALEKTWDGDWYLRAYFDDGTPLGSHISAECQIDAISQSWAVLSGVASPERAEHAMGSVLSRLVRQHEGLILVLAPPFDTTGPDPGYIRGYPPGIRENGGQYTHAALWTVMAVAALGDGDRAQSLFHTLTPINHALNTTEAARYRLEPYVIAADVYSQPPHVGRGGWSWYTGSAGWMQRVGIETILGIRVHGTQLRVDPCIPHDWPRFEVTLRWRSAVYNITVLNPAHLCRGIGTVSVDGVSIPATGSIDMLDDGNTHAVEVSMG</sequence>
<dbReference type="InterPro" id="IPR011013">
    <property type="entry name" value="Gal_mutarotase_sf_dom"/>
</dbReference>
<name>A0A347WFV2_9PROT</name>
<dbReference type="SMART" id="SM01068">
    <property type="entry name" value="CBM_X"/>
    <property type="match status" value="2"/>
</dbReference>
<feature type="domain" description="Glycosyl hydrolase 94 catalytic" evidence="7">
    <location>
        <begin position="2353"/>
        <end position="2776"/>
    </location>
</feature>
<dbReference type="Gene3D" id="2.70.98.40">
    <property type="entry name" value="Glycoside hydrolase, family 65, N-terminal domain"/>
    <property type="match status" value="2"/>
</dbReference>
<proteinExistence type="predicted"/>
<dbReference type="Proteomes" id="UP000264120">
    <property type="component" value="Plasmid unnamed1"/>
</dbReference>
<feature type="transmembrane region" description="Helical" evidence="3">
    <location>
        <begin position="860"/>
        <end position="879"/>
    </location>
</feature>
<dbReference type="InterPro" id="IPR037824">
    <property type="entry name" value="GH94N_2_NdvB"/>
</dbReference>
<dbReference type="InterPro" id="IPR010383">
    <property type="entry name" value="Glyco_hydrolase_94_b-supersand"/>
</dbReference>
<keyword evidence="2 8" id="KW-0808">Transferase</keyword>
<dbReference type="CDD" id="cd11753">
    <property type="entry name" value="GH94N_ChvB_NdvB_2_like"/>
    <property type="match status" value="1"/>
</dbReference>
<keyword evidence="8" id="KW-0614">Plasmid</keyword>
<evidence type="ECO:0000259" key="6">
    <source>
        <dbReference type="Pfam" id="PF10091"/>
    </source>
</evidence>
<evidence type="ECO:0000259" key="4">
    <source>
        <dbReference type="Pfam" id="PF03633"/>
    </source>
</evidence>
<dbReference type="EMBL" id="CP023037">
    <property type="protein sequence ID" value="AXY23745.1"/>
    <property type="molecule type" value="Genomic_DNA"/>
</dbReference>
<evidence type="ECO:0000256" key="3">
    <source>
        <dbReference type="SAM" id="Phobius"/>
    </source>
</evidence>
<dbReference type="InterPro" id="IPR037018">
    <property type="entry name" value="GH65_N"/>
</dbReference>
<dbReference type="GO" id="GO:0030246">
    <property type="term" value="F:carbohydrate binding"/>
    <property type="evidence" value="ECO:0007669"/>
    <property type="project" value="InterPro"/>
</dbReference>
<keyword evidence="9" id="KW-1185">Reference proteome</keyword>
<dbReference type="InterPro" id="IPR005194">
    <property type="entry name" value="Glyco_hydro_65_C"/>
</dbReference>
<feature type="transmembrane region" description="Helical" evidence="3">
    <location>
        <begin position="989"/>
        <end position="1008"/>
    </location>
</feature>
<dbReference type="PANTHER" id="PTHR37469">
    <property type="entry name" value="CELLOBIONIC ACID PHOSPHORYLASE-RELATED"/>
    <property type="match status" value="1"/>
</dbReference>
<feature type="domain" description="Glycoamylase-like" evidence="6">
    <location>
        <begin position="1323"/>
        <end position="1531"/>
    </location>
</feature>
<dbReference type="Pfam" id="PF06165">
    <property type="entry name" value="GH94_b-supersand"/>
    <property type="match status" value="2"/>
</dbReference>
<dbReference type="PANTHER" id="PTHR37469:SF2">
    <property type="entry name" value="CELLOBIONIC ACID PHOSPHORYLASE"/>
    <property type="match status" value="1"/>
</dbReference>
<protein>
    <submittedName>
        <fullName evidence="8">N,N'-diacetylchitobiose phosphorylase</fullName>
        <ecNumber evidence="8">2.4.1.280</ecNumber>
    </submittedName>
</protein>
<organism evidence="8 9">
    <name type="scientific">Komagataeibacter saccharivorans</name>
    <dbReference type="NCBI Taxonomy" id="265959"/>
    <lineage>
        <taxon>Bacteria</taxon>
        <taxon>Pseudomonadati</taxon>
        <taxon>Pseudomonadota</taxon>
        <taxon>Alphaproteobacteria</taxon>
        <taxon>Acetobacterales</taxon>
        <taxon>Acetobacteraceae</taxon>
        <taxon>Komagataeibacter</taxon>
    </lineage>
</organism>
<keyword evidence="3" id="KW-1133">Transmembrane helix</keyword>
<dbReference type="InterPro" id="IPR052047">
    <property type="entry name" value="GH94_Enzymes"/>
</dbReference>
<dbReference type="InterPro" id="IPR012341">
    <property type="entry name" value="6hp_glycosidase-like_sf"/>
</dbReference>
<dbReference type="Gene3D" id="2.60.420.10">
    <property type="entry name" value="Maltose phosphorylase, domain 3"/>
    <property type="match status" value="1"/>
</dbReference>
<accession>A0A347WFV2</accession>
<dbReference type="CDD" id="cd11756">
    <property type="entry name" value="GH94N_ChvB_NdvB_1_like"/>
    <property type="match status" value="1"/>
</dbReference>
<evidence type="ECO:0000313" key="9">
    <source>
        <dbReference type="Proteomes" id="UP000264120"/>
    </source>
</evidence>
<dbReference type="SUPFAM" id="SSF74650">
    <property type="entry name" value="Galactose mutarotase-like"/>
    <property type="match status" value="2"/>
</dbReference>
<evidence type="ECO:0000313" key="8">
    <source>
        <dbReference type="EMBL" id="AXY23745.1"/>
    </source>
</evidence>
<keyword evidence="3" id="KW-0812">Transmembrane</keyword>
<dbReference type="SUPFAM" id="SSF48208">
    <property type="entry name" value="Six-hairpin glycosidases"/>
    <property type="match status" value="1"/>
</dbReference>
<dbReference type="Pfam" id="PF03633">
    <property type="entry name" value="Glyco_hydro_65C"/>
    <property type="match status" value="1"/>
</dbReference>
<dbReference type="GO" id="GO:0005975">
    <property type="term" value="P:carbohydrate metabolic process"/>
    <property type="evidence" value="ECO:0007669"/>
    <property type="project" value="InterPro"/>
</dbReference>
<evidence type="ECO:0000256" key="2">
    <source>
        <dbReference type="ARBA" id="ARBA00022679"/>
    </source>
</evidence>
<feature type="domain" description="Glycoside hydrolase family 65 C-terminal" evidence="4">
    <location>
        <begin position="2777"/>
        <end position="2812"/>
    </location>
</feature>
<dbReference type="RefSeq" id="WP_118963706.1">
    <property type="nucleotide sequence ID" value="NZ_CP023037.1"/>
</dbReference>
<dbReference type="InterPro" id="IPR033432">
    <property type="entry name" value="GH94_catalytic"/>
</dbReference>
<evidence type="ECO:0000259" key="5">
    <source>
        <dbReference type="Pfam" id="PF06165"/>
    </source>
</evidence>
<dbReference type="KEGG" id="ksc:CD178_03001"/>
<feature type="domain" description="Glycosyl hydrolase 94 supersandwich" evidence="5">
    <location>
        <begin position="2069"/>
        <end position="2340"/>
    </location>
</feature>
<dbReference type="InterPro" id="IPR019282">
    <property type="entry name" value="Glycoamylase-like_cons_dom"/>
</dbReference>
<dbReference type="GO" id="GO:0016757">
    <property type="term" value="F:glycosyltransferase activity"/>
    <property type="evidence" value="ECO:0007669"/>
    <property type="project" value="UniProtKB-KW"/>
</dbReference>
<dbReference type="InterPro" id="IPR008928">
    <property type="entry name" value="6-hairpin_glycosidase_sf"/>
</dbReference>
<dbReference type="Pfam" id="PF17167">
    <property type="entry name" value="Glyco_hydro_94"/>
    <property type="match status" value="1"/>
</dbReference>
<geneLocation type="plasmid" evidence="8 9">
    <name>unnamed1</name>
</geneLocation>
<feature type="transmembrane region" description="Helical" evidence="3">
    <location>
        <begin position="961"/>
        <end position="983"/>
    </location>
</feature>
<dbReference type="Gene3D" id="1.50.10.140">
    <property type="match status" value="2"/>
</dbReference>
<feature type="transmembrane region" description="Helical" evidence="3">
    <location>
        <begin position="838"/>
        <end position="854"/>
    </location>
</feature>
<dbReference type="Pfam" id="PF10091">
    <property type="entry name" value="Glycoamylase"/>
    <property type="match status" value="1"/>
</dbReference>
<keyword evidence="3" id="KW-0472">Membrane</keyword>
<dbReference type="OrthoDB" id="9769991at2"/>
<reference evidence="8 9" key="1">
    <citation type="submission" date="2017-08" db="EMBL/GenBank/DDBJ databases">
        <title>Complete genome sequence of Gluconacetobacter saccharivorans CV1 isolated from Fermented Vinegar.</title>
        <authorList>
            <person name="Kim S.-Y."/>
        </authorList>
    </citation>
    <scope>NUCLEOTIDE SEQUENCE [LARGE SCALE GENOMIC DNA]</scope>
    <source>
        <strain evidence="8 9">CV1</strain>
        <plasmid evidence="8 9">unnamed1</plasmid>
    </source>
</reference>
<evidence type="ECO:0000256" key="1">
    <source>
        <dbReference type="ARBA" id="ARBA00022676"/>
    </source>
</evidence>
<keyword evidence="1 8" id="KW-0328">Glycosyltransferase</keyword>
<evidence type="ECO:0000259" key="7">
    <source>
        <dbReference type="Pfam" id="PF17167"/>
    </source>
</evidence>